<dbReference type="GO" id="GO:0009044">
    <property type="term" value="F:xylan 1,4-beta-xylosidase activity"/>
    <property type="evidence" value="ECO:0007669"/>
    <property type="project" value="InterPro"/>
</dbReference>
<dbReference type="Pfam" id="PF00933">
    <property type="entry name" value="Glyco_hydro_3"/>
    <property type="match status" value="1"/>
</dbReference>
<dbReference type="PANTHER" id="PTHR42721:SF14">
    <property type="entry name" value="BETA-D-XYLOSIDASE 4-RELATED"/>
    <property type="match status" value="1"/>
</dbReference>
<evidence type="ECO:0000256" key="1">
    <source>
        <dbReference type="ARBA" id="ARBA00022729"/>
    </source>
</evidence>
<name>A0A835PAU6_VANPL</name>
<dbReference type="InterPro" id="IPR036962">
    <property type="entry name" value="Glyco_hydro_3_N_sf"/>
</dbReference>
<dbReference type="GO" id="GO:0031222">
    <property type="term" value="P:arabinan catabolic process"/>
    <property type="evidence" value="ECO:0007669"/>
    <property type="project" value="TreeGrafter"/>
</dbReference>
<keyword evidence="2" id="KW-0378">Hydrolase</keyword>
<evidence type="ECO:0000313" key="6">
    <source>
        <dbReference type="EMBL" id="KAG0448711.1"/>
    </source>
</evidence>
<dbReference type="Pfam" id="PF01915">
    <property type="entry name" value="Glyco_hydro_3_C"/>
    <property type="match status" value="1"/>
</dbReference>
<dbReference type="Gene3D" id="3.20.20.300">
    <property type="entry name" value="Glycoside hydrolase, family 3, N-terminal domain"/>
    <property type="match status" value="2"/>
</dbReference>
<dbReference type="Gene3D" id="2.60.40.10">
    <property type="entry name" value="Immunoglobulins"/>
    <property type="match status" value="1"/>
</dbReference>
<dbReference type="EMBL" id="JADCNL010000285">
    <property type="protein sequence ID" value="KAG0448711.1"/>
    <property type="molecule type" value="Genomic_DNA"/>
</dbReference>
<dbReference type="Proteomes" id="UP000636800">
    <property type="component" value="Unassembled WGS sequence"/>
</dbReference>
<dbReference type="GO" id="GO:0048046">
    <property type="term" value="C:apoplast"/>
    <property type="evidence" value="ECO:0007669"/>
    <property type="project" value="TreeGrafter"/>
</dbReference>
<dbReference type="Pfam" id="PF14310">
    <property type="entry name" value="Fn3-like"/>
    <property type="match status" value="1"/>
</dbReference>
<dbReference type="SUPFAM" id="SSF51445">
    <property type="entry name" value="(Trans)glycosidases"/>
    <property type="match status" value="1"/>
</dbReference>
<dbReference type="SMART" id="SM01217">
    <property type="entry name" value="Fn3_like"/>
    <property type="match status" value="1"/>
</dbReference>
<organism evidence="6 7">
    <name type="scientific">Vanilla planifolia</name>
    <name type="common">Vanilla</name>
    <dbReference type="NCBI Taxonomy" id="51239"/>
    <lineage>
        <taxon>Eukaryota</taxon>
        <taxon>Viridiplantae</taxon>
        <taxon>Streptophyta</taxon>
        <taxon>Embryophyta</taxon>
        <taxon>Tracheophyta</taxon>
        <taxon>Spermatophyta</taxon>
        <taxon>Magnoliopsida</taxon>
        <taxon>Liliopsida</taxon>
        <taxon>Asparagales</taxon>
        <taxon>Orchidaceae</taxon>
        <taxon>Vanilloideae</taxon>
        <taxon>Vanilleae</taxon>
        <taxon>Vanilla</taxon>
    </lineage>
</organism>
<dbReference type="Gene3D" id="3.40.50.1700">
    <property type="entry name" value="Glycoside hydrolase family 3 C-terminal domain"/>
    <property type="match status" value="1"/>
</dbReference>
<feature type="domain" description="Fibronectin type III-like" evidence="5">
    <location>
        <begin position="656"/>
        <end position="725"/>
    </location>
</feature>
<dbReference type="InterPro" id="IPR036881">
    <property type="entry name" value="Glyco_hydro_3_C_sf"/>
</dbReference>
<dbReference type="GO" id="GO:0045493">
    <property type="term" value="P:xylan catabolic process"/>
    <property type="evidence" value="ECO:0007669"/>
    <property type="project" value="InterPro"/>
</dbReference>
<dbReference type="AlphaFoldDB" id="A0A835PAU6"/>
<dbReference type="InterPro" id="IPR002772">
    <property type="entry name" value="Glyco_hydro_3_C"/>
</dbReference>
<dbReference type="InterPro" id="IPR026891">
    <property type="entry name" value="Fn3-like"/>
</dbReference>
<keyword evidence="1 4" id="KW-0732">Signal</keyword>
<sequence>MVKADLYFLFGLLCLVCLRGVASQNPIFACDVEGNPTLASFDFCNRTLDVGSRVKDLVGRLTLQEKIGFLVNKAGAVPRLGIPSYEWWSEALHGVSYVGPGTHFSSLVPGATSFPQVILTAASFNTTLFTTIGKVVSTEARAMHNVGLAGLTFWSPNVNIFRDPRWGRGQETPGEDPLLSSKYGASYVSGLQEADELDKLKVAACCKHYTAYDIENWKGIQRFTFNAIVSKQDIEDTYNPPFKSCVVDGNVASVMCSFNQLRVLYNAQHYTKTPEEAAAISIKSGLDLDCGTFLSQHSLAAIQAGNLSEADVDRAISNNFATQMRLGFFDGNPRQLAFGKLGPSDVCTKANQDLALEAARQGIVLLKNSNGSLPLDSSSIDTLALIGPNINVTKTMIGNYEGTPCKYTTPLQGLTATSSNSKILAVPGCTDVACSANGFQLDAAKQAAAKADVTVLIVGADQSVEREGVDRTDLNLPGQQNVLVQEVTKAAKGLVVLVIMSGGPFDVSFAKDDDRVSAILWVGYPGEAGGAAIADILYGKYNPSGRLPVTWYPQSFVDKVPMTDMRMRPDPSTGYPGRTYRFYTGDVVYAFGDGLSYTDFNHELIQAPQVVSVFSRRRARLDQGCTSLDVAESWCRKLLFDVHLKVENIGSRAGGHTVFMYYTPPNVHNAPRKHLLGFEKLHLQPKATGKVVFGVDVCKDMSLADEAGNRKLALGSHVLHVGNLKHSLVIGV</sequence>
<evidence type="ECO:0000259" key="5">
    <source>
        <dbReference type="SMART" id="SM01217"/>
    </source>
</evidence>
<dbReference type="GO" id="GO:0046556">
    <property type="term" value="F:alpha-L-arabinofuranosidase activity"/>
    <property type="evidence" value="ECO:0007669"/>
    <property type="project" value="TreeGrafter"/>
</dbReference>
<reference evidence="6 7" key="1">
    <citation type="journal article" date="2020" name="Nat. Food">
        <title>A phased Vanilla planifolia genome enables genetic improvement of flavour and production.</title>
        <authorList>
            <person name="Hasing T."/>
            <person name="Tang H."/>
            <person name="Brym M."/>
            <person name="Khazi F."/>
            <person name="Huang T."/>
            <person name="Chambers A.H."/>
        </authorList>
    </citation>
    <scope>NUCLEOTIDE SEQUENCE [LARGE SCALE GENOMIC DNA]</scope>
    <source>
        <tissue evidence="6">Leaf</tissue>
    </source>
</reference>
<comment type="caution">
    <text evidence="6">The sequence shown here is derived from an EMBL/GenBank/DDBJ whole genome shotgun (WGS) entry which is preliminary data.</text>
</comment>
<evidence type="ECO:0000256" key="3">
    <source>
        <dbReference type="ARBA" id="ARBA00023295"/>
    </source>
</evidence>
<dbReference type="InterPro" id="IPR013783">
    <property type="entry name" value="Ig-like_fold"/>
</dbReference>
<proteinExistence type="predicted"/>
<keyword evidence="3" id="KW-0326">Glycosidase</keyword>
<dbReference type="InterPro" id="IPR001764">
    <property type="entry name" value="Glyco_hydro_3_N"/>
</dbReference>
<keyword evidence="7" id="KW-1185">Reference proteome</keyword>
<dbReference type="InterPro" id="IPR044993">
    <property type="entry name" value="BXL"/>
</dbReference>
<dbReference type="SUPFAM" id="SSF52279">
    <property type="entry name" value="Beta-D-glucan exohydrolase, C-terminal domain"/>
    <property type="match status" value="1"/>
</dbReference>
<protein>
    <recommendedName>
        <fullName evidence="5">Fibronectin type III-like domain-containing protein</fullName>
    </recommendedName>
</protein>
<dbReference type="InterPro" id="IPR017853">
    <property type="entry name" value="GH"/>
</dbReference>
<feature type="chain" id="PRO_5032620619" description="Fibronectin type III-like domain-containing protein" evidence="4">
    <location>
        <begin position="24"/>
        <end position="732"/>
    </location>
</feature>
<accession>A0A835PAU6</accession>
<evidence type="ECO:0000256" key="4">
    <source>
        <dbReference type="SAM" id="SignalP"/>
    </source>
</evidence>
<feature type="signal peptide" evidence="4">
    <location>
        <begin position="1"/>
        <end position="23"/>
    </location>
</feature>
<dbReference type="OrthoDB" id="695140at2759"/>
<gene>
    <name evidence="6" type="ORF">HPP92_027681</name>
</gene>
<evidence type="ECO:0000256" key="2">
    <source>
        <dbReference type="ARBA" id="ARBA00022801"/>
    </source>
</evidence>
<dbReference type="FunFam" id="3.40.50.1700:FF:000001">
    <property type="entry name" value="probable beta-D-xylosidase 2"/>
    <property type="match status" value="1"/>
</dbReference>
<dbReference type="PANTHER" id="PTHR42721">
    <property type="entry name" value="SUGAR HYDROLASE-RELATED"/>
    <property type="match status" value="1"/>
</dbReference>
<evidence type="ECO:0000313" key="7">
    <source>
        <dbReference type="Proteomes" id="UP000636800"/>
    </source>
</evidence>